<evidence type="ECO:0000259" key="2">
    <source>
        <dbReference type="SMART" id="SM00198"/>
    </source>
</evidence>
<feature type="domain" description="SCP" evidence="2">
    <location>
        <begin position="47"/>
        <end position="173"/>
    </location>
</feature>
<proteinExistence type="predicted"/>
<organism evidence="3 4">
    <name type="scientific">Streptomyces olivochromogenes</name>
    <dbReference type="NCBI Taxonomy" id="1963"/>
    <lineage>
        <taxon>Bacteria</taxon>
        <taxon>Bacillati</taxon>
        <taxon>Actinomycetota</taxon>
        <taxon>Actinomycetes</taxon>
        <taxon>Kitasatosporales</taxon>
        <taxon>Streptomycetaceae</taxon>
        <taxon>Streptomyces</taxon>
    </lineage>
</organism>
<dbReference type="Gene3D" id="3.40.33.10">
    <property type="entry name" value="CAP"/>
    <property type="match status" value="1"/>
</dbReference>
<dbReference type="Pfam" id="PF00188">
    <property type="entry name" value="CAP"/>
    <property type="match status" value="1"/>
</dbReference>
<feature type="region of interest" description="Disordered" evidence="1">
    <location>
        <begin position="75"/>
        <end position="138"/>
    </location>
</feature>
<evidence type="ECO:0000256" key="1">
    <source>
        <dbReference type="SAM" id="MobiDB-lite"/>
    </source>
</evidence>
<dbReference type="PANTHER" id="PTHR10334">
    <property type="entry name" value="CYSTEINE-RICH SECRETORY PROTEIN-RELATED"/>
    <property type="match status" value="1"/>
</dbReference>
<name>A0A250VAX5_STROL</name>
<dbReference type="Proteomes" id="UP000217446">
    <property type="component" value="Unassembled WGS sequence"/>
</dbReference>
<dbReference type="InterPro" id="IPR001283">
    <property type="entry name" value="CRISP-related"/>
</dbReference>
<dbReference type="CDD" id="cd05380">
    <property type="entry name" value="CAP_euk"/>
    <property type="match status" value="1"/>
</dbReference>
<dbReference type="SMART" id="SM00198">
    <property type="entry name" value="SCP"/>
    <property type="match status" value="1"/>
</dbReference>
<keyword evidence="4" id="KW-1185">Reference proteome</keyword>
<dbReference type="InterPro" id="IPR014044">
    <property type="entry name" value="CAP_dom"/>
</dbReference>
<reference evidence="4" key="1">
    <citation type="submission" date="2017-05" db="EMBL/GenBank/DDBJ databases">
        <title>Streptomyces olivochromogenes NBRC 3561 whole genome shotgun sequence.</title>
        <authorList>
            <person name="Dohra H."/>
            <person name="Kodani S."/>
        </authorList>
    </citation>
    <scope>NUCLEOTIDE SEQUENCE [LARGE SCALE GENOMIC DNA]</scope>
    <source>
        <strain evidence="4">NBRC 3561</strain>
    </source>
</reference>
<dbReference type="EMBL" id="BDQI01000004">
    <property type="protein sequence ID" value="GAX51328.1"/>
    <property type="molecule type" value="Genomic_DNA"/>
</dbReference>
<evidence type="ECO:0000313" key="4">
    <source>
        <dbReference type="Proteomes" id="UP000217446"/>
    </source>
</evidence>
<dbReference type="InterPro" id="IPR035940">
    <property type="entry name" value="CAP_sf"/>
</dbReference>
<feature type="compositionally biased region" description="Basic and acidic residues" evidence="1">
    <location>
        <begin position="122"/>
        <end position="133"/>
    </location>
</feature>
<accession>A0A250VAX5</accession>
<feature type="compositionally biased region" description="Low complexity" evidence="1">
    <location>
        <begin position="99"/>
        <end position="110"/>
    </location>
</feature>
<dbReference type="AlphaFoldDB" id="A0A250VAX5"/>
<dbReference type="SUPFAM" id="SSF55797">
    <property type="entry name" value="PR-1-like"/>
    <property type="match status" value="1"/>
</dbReference>
<dbReference type="RefSeq" id="WP_067368911.1">
    <property type="nucleotide sequence ID" value="NZ_BDQI01000004.1"/>
</dbReference>
<evidence type="ECO:0000313" key="3">
    <source>
        <dbReference type="EMBL" id="GAX51328.1"/>
    </source>
</evidence>
<gene>
    <name evidence="3" type="ORF">SO3561_02829</name>
</gene>
<dbReference type="STRING" id="1963.AQJ27_17120"/>
<dbReference type="PRINTS" id="PR00837">
    <property type="entry name" value="V5TPXLIKE"/>
</dbReference>
<protein>
    <recommendedName>
        <fullName evidence="2">SCP domain-containing protein</fullName>
    </recommendedName>
</protein>
<sequence>MKNSTLLHRRAATIVAAALLTGGTILTTGVSALTTGASATVSEVSPSDQQAIVSETNSVRQQAGQSPLTWDDSLAKAAQDWADNPESTAGGSLHHGPMSNAAENISSSSATQATGQWAAEKSAYDADPNHDTDSPGYKKWGHYYNMISERYGKIGCGTKSGVPTGSITVCQYAP</sequence>
<comment type="caution">
    <text evidence="3">The sequence shown here is derived from an EMBL/GenBank/DDBJ whole genome shotgun (WGS) entry which is preliminary data.</text>
</comment>